<gene>
    <name evidence="2" type="ORF">OGZ51_10425</name>
</gene>
<dbReference type="RefSeq" id="WP_278229177.1">
    <property type="nucleotide sequence ID" value="NZ_JAOWLY010000010.1"/>
</dbReference>
<feature type="compositionally biased region" description="Low complexity" evidence="1">
    <location>
        <begin position="211"/>
        <end position="220"/>
    </location>
</feature>
<comment type="caution">
    <text evidence="2">The sequence shown here is derived from an EMBL/GenBank/DDBJ whole genome shotgun (WGS) entry which is preliminary data.</text>
</comment>
<protein>
    <submittedName>
        <fullName evidence="2">Uncharacterized protein</fullName>
    </submittedName>
</protein>
<accession>A0A9X4S4Y4</accession>
<evidence type="ECO:0000313" key="2">
    <source>
        <dbReference type="EMBL" id="MDG4984560.1"/>
    </source>
</evidence>
<feature type="region of interest" description="Disordered" evidence="1">
    <location>
        <begin position="134"/>
        <end position="235"/>
    </location>
</feature>
<feature type="compositionally biased region" description="Acidic residues" evidence="1">
    <location>
        <begin position="226"/>
        <end position="235"/>
    </location>
</feature>
<evidence type="ECO:0000313" key="3">
    <source>
        <dbReference type="Proteomes" id="UP001152614"/>
    </source>
</evidence>
<dbReference type="EMBL" id="JAOWLY010000010">
    <property type="protein sequence ID" value="MDG4984560.1"/>
    <property type="molecule type" value="Genomic_DNA"/>
</dbReference>
<evidence type="ECO:0000256" key="1">
    <source>
        <dbReference type="SAM" id="MobiDB-lite"/>
    </source>
</evidence>
<proteinExistence type="predicted"/>
<sequence length="235" mass="26471">MYYKKELKAALKELKKKNDFTYQAGVNDTLDLLDEMSDYIIFDKKDEKIQSPEASQGLHSANLKKIGESKLPNNLESPQLDFSVFERMTSELSNSPVPKPVSLEVLKFSAHISEEDLIDNSEIVEKAGTITEHPAFQGWAENEKLGNNEQSTDRTNEAVQEVAQKDEQLLAQVPLNEEEPPENETNGILSQKEEPSTLNSSPEEQRKLEEASLLAEAKAQAIRDAEENDDEDYDD</sequence>
<dbReference type="Proteomes" id="UP001152614">
    <property type="component" value="Unassembled WGS sequence"/>
</dbReference>
<feature type="compositionally biased region" description="Basic and acidic residues" evidence="1">
    <location>
        <begin position="141"/>
        <end position="156"/>
    </location>
</feature>
<organism evidence="2 3">
    <name type="scientific">Lactococcus lactis</name>
    <dbReference type="NCBI Taxonomy" id="1358"/>
    <lineage>
        <taxon>Bacteria</taxon>
        <taxon>Bacillati</taxon>
        <taxon>Bacillota</taxon>
        <taxon>Bacilli</taxon>
        <taxon>Lactobacillales</taxon>
        <taxon>Streptococcaceae</taxon>
        <taxon>Lactococcus</taxon>
    </lineage>
</organism>
<name>A0A9X4S4Y4_9LACT</name>
<reference evidence="2" key="2">
    <citation type="journal article" date="2023" name="Food Microbiol.">
        <title>Evaluation of the fermentation potential of lactic acid bacteria isolated from herbs, fruits and vegetables as starter cultures in nut-based milk alternatives.</title>
        <authorList>
            <person name="Huang W."/>
            <person name="Dong A."/>
            <person name="Pham H.T."/>
            <person name="Zhou C."/>
            <person name="Huo Z."/>
            <person name="Watjen A.P."/>
            <person name="Prakash S."/>
            <person name="Bang-Berthelsen C.H."/>
            <person name="Turner M.S."/>
        </authorList>
    </citation>
    <scope>NUCLEOTIDE SEQUENCE</scope>
    <source>
        <strain evidence="2">3</strain>
    </source>
</reference>
<dbReference type="AlphaFoldDB" id="A0A9X4S4Y4"/>
<reference evidence="2" key="1">
    <citation type="submission" date="2022-10" db="EMBL/GenBank/DDBJ databases">
        <authorList>
            <person name="Turner M.S."/>
            <person name="Huang W."/>
        </authorList>
    </citation>
    <scope>NUCLEOTIDE SEQUENCE</scope>
    <source>
        <strain evidence="2">3</strain>
    </source>
</reference>